<dbReference type="InterPro" id="IPR023393">
    <property type="entry name" value="START-like_dom_sf"/>
</dbReference>
<dbReference type="OrthoDB" id="9793552at2"/>
<dbReference type="AlphaFoldDB" id="A0A1P8WCU1"/>
<reference evidence="3 4" key="1">
    <citation type="journal article" date="2016" name="Front. Microbiol.">
        <title>Fuerstia marisgermanicae gen. nov., sp. nov., an Unusual Member of the Phylum Planctomycetes from the German Wadden Sea.</title>
        <authorList>
            <person name="Kohn T."/>
            <person name="Heuer A."/>
            <person name="Jogler M."/>
            <person name="Vollmers J."/>
            <person name="Boedeker C."/>
            <person name="Bunk B."/>
            <person name="Rast P."/>
            <person name="Borchert D."/>
            <person name="Glockner I."/>
            <person name="Freese H.M."/>
            <person name="Klenk H.P."/>
            <person name="Overmann J."/>
            <person name="Kaster A.K."/>
            <person name="Rohde M."/>
            <person name="Wiegand S."/>
            <person name="Jogler C."/>
        </authorList>
    </citation>
    <scope>NUCLEOTIDE SEQUENCE [LARGE SCALE GENOMIC DNA]</scope>
    <source>
        <strain evidence="3 4">NH11</strain>
    </source>
</reference>
<sequence>MVNILWDRSTHAYMLRSEVTLPASRDTLFEFFSDAFQLEKITPPWLNFKVVTPAPIQIQTGTLIDYRLRLRVIPIRWRTEISTWNPPHSFTDRQLKGPYSLWEHFHRFEEVDGGTLVTDEVRYRVPGGALVHSLFVKRELEKIFQYRHDRIIELFSHSNDVSNVAD</sequence>
<dbReference type="Proteomes" id="UP000187735">
    <property type="component" value="Chromosome"/>
</dbReference>
<feature type="domain" description="Coenzyme Q-binding protein COQ10 START" evidence="2">
    <location>
        <begin position="21"/>
        <end position="136"/>
    </location>
</feature>
<dbReference type="Gene3D" id="3.30.530.20">
    <property type="match status" value="1"/>
</dbReference>
<evidence type="ECO:0000256" key="1">
    <source>
        <dbReference type="ARBA" id="ARBA00008918"/>
    </source>
</evidence>
<organism evidence="3 4">
    <name type="scientific">Fuerstiella marisgermanici</name>
    <dbReference type="NCBI Taxonomy" id="1891926"/>
    <lineage>
        <taxon>Bacteria</taxon>
        <taxon>Pseudomonadati</taxon>
        <taxon>Planctomycetota</taxon>
        <taxon>Planctomycetia</taxon>
        <taxon>Planctomycetales</taxon>
        <taxon>Planctomycetaceae</taxon>
        <taxon>Fuerstiella</taxon>
    </lineage>
</organism>
<evidence type="ECO:0000313" key="4">
    <source>
        <dbReference type="Proteomes" id="UP000187735"/>
    </source>
</evidence>
<dbReference type="EMBL" id="CP017641">
    <property type="protein sequence ID" value="APZ91859.1"/>
    <property type="molecule type" value="Genomic_DNA"/>
</dbReference>
<keyword evidence="4" id="KW-1185">Reference proteome</keyword>
<gene>
    <name evidence="3" type="ORF">Fuma_01455</name>
</gene>
<protein>
    <recommendedName>
        <fullName evidence="2">Coenzyme Q-binding protein COQ10 START domain-containing protein</fullName>
    </recommendedName>
</protein>
<evidence type="ECO:0000259" key="2">
    <source>
        <dbReference type="Pfam" id="PF03364"/>
    </source>
</evidence>
<dbReference type="InterPro" id="IPR005031">
    <property type="entry name" value="COQ10_START"/>
</dbReference>
<proteinExistence type="inferred from homology"/>
<dbReference type="RefSeq" id="WP_077023553.1">
    <property type="nucleotide sequence ID" value="NZ_CP017641.1"/>
</dbReference>
<accession>A0A1P8WCU1</accession>
<dbReference type="KEGG" id="fmr:Fuma_01455"/>
<comment type="similarity">
    <text evidence="1">Belongs to the ribosome association toxin RatA family.</text>
</comment>
<dbReference type="STRING" id="1891926.Fuma_01455"/>
<name>A0A1P8WCU1_9PLAN</name>
<dbReference type="SUPFAM" id="SSF55961">
    <property type="entry name" value="Bet v1-like"/>
    <property type="match status" value="1"/>
</dbReference>
<dbReference type="Pfam" id="PF03364">
    <property type="entry name" value="Polyketide_cyc"/>
    <property type="match status" value="1"/>
</dbReference>
<evidence type="ECO:0000313" key="3">
    <source>
        <dbReference type="EMBL" id="APZ91859.1"/>
    </source>
</evidence>
<dbReference type="CDD" id="cd07820">
    <property type="entry name" value="SRPBCC_3"/>
    <property type="match status" value="1"/>
</dbReference>